<dbReference type="Proteomes" id="UP001231189">
    <property type="component" value="Unassembled WGS sequence"/>
</dbReference>
<dbReference type="GO" id="GO:0005509">
    <property type="term" value="F:calcium ion binding"/>
    <property type="evidence" value="ECO:0007669"/>
    <property type="project" value="InterPro"/>
</dbReference>
<dbReference type="GO" id="GO:0004497">
    <property type="term" value="F:monooxygenase activity"/>
    <property type="evidence" value="ECO:0007669"/>
    <property type="project" value="TreeGrafter"/>
</dbReference>
<dbReference type="AlphaFoldDB" id="A0AAD8VGF1"/>
<dbReference type="Pfam" id="PF05042">
    <property type="entry name" value="Caleosin"/>
    <property type="match status" value="1"/>
</dbReference>
<name>A0AAD8VGF1_LOLMU</name>
<evidence type="ECO:0000256" key="1">
    <source>
        <dbReference type="ARBA" id="ARBA00006765"/>
    </source>
</evidence>
<feature type="domain" description="EF-hand" evidence="2">
    <location>
        <begin position="40"/>
        <end position="75"/>
    </location>
</feature>
<organism evidence="3 4">
    <name type="scientific">Lolium multiflorum</name>
    <name type="common">Italian ryegrass</name>
    <name type="synonym">Lolium perenne subsp. multiflorum</name>
    <dbReference type="NCBI Taxonomy" id="4521"/>
    <lineage>
        <taxon>Eukaryota</taxon>
        <taxon>Viridiplantae</taxon>
        <taxon>Streptophyta</taxon>
        <taxon>Embryophyta</taxon>
        <taxon>Tracheophyta</taxon>
        <taxon>Spermatophyta</taxon>
        <taxon>Magnoliopsida</taxon>
        <taxon>Liliopsida</taxon>
        <taxon>Poales</taxon>
        <taxon>Poaceae</taxon>
        <taxon>BOP clade</taxon>
        <taxon>Pooideae</taxon>
        <taxon>Poodae</taxon>
        <taxon>Poeae</taxon>
        <taxon>Poeae Chloroplast Group 2 (Poeae type)</taxon>
        <taxon>Loliodinae</taxon>
        <taxon>Loliinae</taxon>
        <taxon>Lolium</taxon>
    </lineage>
</organism>
<dbReference type="InterPro" id="IPR002048">
    <property type="entry name" value="EF_hand_dom"/>
</dbReference>
<evidence type="ECO:0000313" key="3">
    <source>
        <dbReference type="EMBL" id="KAK1605479.1"/>
    </source>
</evidence>
<gene>
    <name evidence="3" type="ORF">QYE76_029152</name>
</gene>
<dbReference type="PANTHER" id="PTHR31495:SF4">
    <property type="entry name" value="OS06G0254600 PROTEIN"/>
    <property type="match status" value="1"/>
</dbReference>
<comment type="similarity">
    <text evidence="1">Belongs to the caleosin family.</text>
</comment>
<sequence length="219" mass="24458">MMVGWRRSSAAASLQMPPVTILLLVWVFSWGHATAYLDIANMTELQKHVSFFDRNKDGIITPSETFEGYVALGCDVAFSRESASSVHAALGPKTSPVDAPLPQINIYIDQIHKGMHGSDTGAYDAHGRFVPQKFEEIFIKHAKVRSDALTSLEVEELILSNRDPLDPQSWGGPVKEWGLSYKLSSDKDGFLHKDSIRGIYDASEFVKLEEKRRSSRSEM</sequence>
<dbReference type="PANTHER" id="PTHR31495">
    <property type="entry name" value="PEROXYGENASE 3-RELATED"/>
    <property type="match status" value="1"/>
</dbReference>
<accession>A0AAD8VGF1</accession>
<evidence type="ECO:0000313" key="4">
    <source>
        <dbReference type="Proteomes" id="UP001231189"/>
    </source>
</evidence>
<evidence type="ECO:0000259" key="2">
    <source>
        <dbReference type="PROSITE" id="PS50222"/>
    </source>
</evidence>
<reference evidence="3" key="1">
    <citation type="submission" date="2023-07" db="EMBL/GenBank/DDBJ databases">
        <title>A chromosome-level genome assembly of Lolium multiflorum.</title>
        <authorList>
            <person name="Chen Y."/>
            <person name="Copetti D."/>
            <person name="Kolliker R."/>
            <person name="Studer B."/>
        </authorList>
    </citation>
    <scope>NUCLEOTIDE SEQUENCE</scope>
    <source>
        <strain evidence="3">02402/16</strain>
        <tissue evidence="3">Leaf</tissue>
    </source>
</reference>
<protein>
    <recommendedName>
        <fullName evidence="2">EF-hand domain-containing protein</fullName>
    </recommendedName>
</protein>
<keyword evidence="4" id="KW-1185">Reference proteome</keyword>
<dbReference type="InterPro" id="IPR007736">
    <property type="entry name" value="Caleosin-related"/>
</dbReference>
<comment type="caution">
    <text evidence="3">The sequence shown here is derived from an EMBL/GenBank/DDBJ whole genome shotgun (WGS) entry which is preliminary data.</text>
</comment>
<dbReference type="PROSITE" id="PS50222">
    <property type="entry name" value="EF_HAND_2"/>
    <property type="match status" value="1"/>
</dbReference>
<dbReference type="EMBL" id="JAUUTY010000007">
    <property type="protein sequence ID" value="KAK1605479.1"/>
    <property type="molecule type" value="Genomic_DNA"/>
</dbReference>
<proteinExistence type="inferred from homology"/>